<gene>
    <name evidence="2" type="ORF">HO133_010092</name>
</gene>
<proteinExistence type="predicted"/>
<name>A0A8H6FEH2_9LECA</name>
<dbReference type="EMBL" id="JACCJB010000008">
    <property type="protein sequence ID" value="KAF6224898.1"/>
    <property type="molecule type" value="Genomic_DNA"/>
</dbReference>
<accession>A0A8H6FEH2</accession>
<evidence type="ECO:0000313" key="3">
    <source>
        <dbReference type="Proteomes" id="UP000593566"/>
    </source>
</evidence>
<protein>
    <submittedName>
        <fullName evidence="2">Uncharacterized protein</fullName>
    </submittedName>
</protein>
<dbReference type="RefSeq" id="XP_037153765.1">
    <property type="nucleotide sequence ID" value="XM_037300948.1"/>
</dbReference>
<dbReference type="GeneID" id="59338484"/>
<evidence type="ECO:0000256" key="1">
    <source>
        <dbReference type="SAM" id="MobiDB-lite"/>
    </source>
</evidence>
<keyword evidence="3" id="KW-1185">Reference proteome</keyword>
<feature type="region of interest" description="Disordered" evidence="1">
    <location>
        <begin position="121"/>
        <end position="142"/>
    </location>
</feature>
<evidence type="ECO:0000313" key="2">
    <source>
        <dbReference type="EMBL" id="KAF6224898.1"/>
    </source>
</evidence>
<dbReference type="Proteomes" id="UP000593566">
    <property type="component" value="Unassembled WGS sequence"/>
</dbReference>
<feature type="region of interest" description="Disordered" evidence="1">
    <location>
        <begin position="56"/>
        <end position="88"/>
    </location>
</feature>
<comment type="caution">
    <text evidence="2">The sequence shown here is derived from an EMBL/GenBank/DDBJ whole genome shotgun (WGS) entry which is preliminary data.</text>
</comment>
<organism evidence="2 3">
    <name type="scientific">Letharia lupina</name>
    <dbReference type="NCBI Taxonomy" id="560253"/>
    <lineage>
        <taxon>Eukaryota</taxon>
        <taxon>Fungi</taxon>
        <taxon>Dikarya</taxon>
        <taxon>Ascomycota</taxon>
        <taxon>Pezizomycotina</taxon>
        <taxon>Lecanoromycetes</taxon>
        <taxon>OSLEUM clade</taxon>
        <taxon>Lecanoromycetidae</taxon>
        <taxon>Lecanorales</taxon>
        <taxon>Lecanorineae</taxon>
        <taxon>Parmeliaceae</taxon>
        <taxon>Letharia</taxon>
    </lineage>
</organism>
<sequence>MFIRSLSLITVLTPDFPGVKRGVKTQFTLIQLPSDWDHTRYKMVCAKCQKSQKKTELATPGVKRKNDLYLGSPASNDKGKSSATSNASGVGKIKATNFAIDVPTRLATSTELGFTRRPKRGLYNAEDMGPLTGRSVAPIPPA</sequence>
<dbReference type="AlphaFoldDB" id="A0A8H6FEH2"/>
<reference evidence="2 3" key="1">
    <citation type="journal article" date="2020" name="Genomics">
        <title>Complete, high-quality genomes from long-read metagenomic sequencing of two wolf lichen thalli reveals enigmatic genome architecture.</title>
        <authorList>
            <person name="McKenzie S.K."/>
            <person name="Walston R.F."/>
            <person name="Allen J.L."/>
        </authorList>
    </citation>
    <scope>NUCLEOTIDE SEQUENCE [LARGE SCALE GENOMIC DNA]</scope>
    <source>
        <strain evidence="2">WasteWater1</strain>
    </source>
</reference>